<organism evidence="2">
    <name type="scientific">Cladocopium goreaui</name>
    <dbReference type="NCBI Taxonomy" id="2562237"/>
    <lineage>
        <taxon>Eukaryota</taxon>
        <taxon>Sar</taxon>
        <taxon>Alveolata</taxon>
        <taxon>Dinophyceae</taxon>
        <taxon>Suessiales</taxon>
        <taxon>Symbiodiniaceae</taxon>
        <taxon>Cladocopium</taxon>
    </lineage>
</organism>
<protein>
    <submittedName>
        <fullName evidence="2">Uncharacterized protein</fullName>
    </submittedName>
</protein>
<gene>
    <name evidence="2" type="ORF">C1SCF055_LOCUS32500</name>
</gene>
<dbReference type="Proteomes" id="UP001152797">
    <property type="component" value="Unassembled WGS sequence"/>
</dbReference>
<feature type="compositionally biased region" description="Basic and acidic residues" evidence="1">
    <location>
        <begin position="8"/>
        <end position="22"/>
    </location>
</feature>
<evidence type="ECO:0000313" key="3">
    <source>
        <dbReference type="EMBL" id="CAL4794214.1"/>
    </source>
</evidence>
<dbReference type="EMBL" id="CAMXCT030003916">
    <property type="protein sequence ID" value="CAL4794214.1"/>
    <property type="molecule type" value="Genomic_DNA"/>
</dbReference>
<reference evidence="3 4" key="2">
    <citation type="submission" date="2024-05" db="EMBL/GenBank/DDBJ databases">
        <authorList>
            <person name="Chen Y."/>
            <person name="Shah S."/>
            <person name="Dougan E. K."/>
            <person name="Thang M."/>
            <person name="Chan C."/>
        </authorList>
    </citation>
    <scope>NUCLEOTIDE SEQUENCE [LARGE SCALE GENOMIC DNA]</scope>
</reference>
<comment type="caution">
    <text evidence="2">The sequence shown here is derived from an EMBL/GenBank/DDBJ whole genome shotgun (WGS) entry which is preliminary data.</text>
</comment>
<keyword evidence="4" id="KW-1185">Reference proteome</keyword>
<evidence type="ECO:0000313" key="2">
    <source>
        <dbReference type="EMBL" id="CAI4006902.1"/>
    </source>
</evidence>
<reference evidence="2" key="1">
    <citation type="submission" date="2022-10" db="EMBL/GenBank/DDBJ databases">
        <authorList>
            <person name="Chen Y."/>
            <person name="Dougan E. K."/>
            <person name="Chan C."/>
            <person name="Rhodes N."/>
            <person name="Thang M."/>
        </authorList>
    </citation>
    <scope>NUCLEOTIDE SEQUENCE</scope>
</reference>
<feature type="non-terminal residue" evidence="2">
    <location>
        <position position="50"/>
    </location>
</feature>
<name>A0A9P1DCC8_9DINO</name>
<evidence type="ECO:0000313" key="4">
    <source>
        <dbReference type="Proteomes" id="UP001152797"/>
    </source>
</evidence>
<proteinExistence type="predicted"/>
<evidence type="ECO:0000256" key="1">
    <source>
        <dbReference type="SAM" id="MobiDB-lite"/>
    </source>
</evidence>
<feature type="region of interest" description="Disordered" evidence="1">
    <location>
        <begin position="1"/>
        <end position="50"/>
    </location>
</feature>
<sequence>SQMARAKARGEESNEMRIERKAKGFPKVPRRRKGNTVSSRPWTCPSFHGK</sequence>
<dbReference type="AlphaFoldDB" id="A0A9P1DCC8"/>
<dbReference type="EMBL" id="CAMXCT010003916">
    <property type="protein sequence ID" value="CAI4006902.1"/>
    <property type="molecule type" value="Genomic_DNA"/>
</dbReference>
<accession>A0A9P1DCC8</accession>
<feature type="non-terminal residue" evidence="2">
    <location>
        <position position="1"/>
    </location>
</feature>
<dbReference type="EMBL" id="CAMXCT020003916">
    <property type="protein sequence ID" value="CAL1160277.1"/>
    <property type="molecule type" value="Genomic_DNA"/>
</dbReference>